<dbReference type="RefSeq" id="WP_369780657.1">
    <property type="nucleotide sequence ID" value="NZ_CP165728.1"/>
</dbReference>
<dbReference type="EMBL" id="CP165728">
    <property type="protein sequence ID" value="XDV69468.1"/>
    <property type="molecule type" value="Genomic_DNA"/>
</dbReference>
<reference evidence="2" key="1">
    <citation type="submission" date="2024-08" db="EMBL/GenBank/DDBJ databases">
        <authorList>
            <person name="Yu S.T."/>
        </authorList>
    </citation>
    <scope>NUCLEOTIDE SEQUENCE</scope>
    <source>
        <strain evidence="2">R33</strain>
        <plasmid evidence="2">unnamed1</plasmid>
    </source>
</reference>
<feature type="region of interest" description="Disordered" evidence="1">
    <location>
        <begin position="1"/>
        <end position="20"/>
    </location>
</feature>
<keyword evidence="2" id="KW-0614">Plasmid</keyword>
<dbReference type="AlphaFoldDB" id="A0AB39YHP2"/>
<geneLocation type="plasmid" evidence="2">
    <name>unnamed1</name>
</geneLocation>
<proteinExistence type="predicted"/>
<evidence type="ECO:0000313" key="2">
    <source>
        <dbReference type="EMBL" id="XDV69468.1"/>
    </source>
</evidence>
<name>A0AB39YHP2_9ACTN</name>
<sequence length="116" mass="13274">MFDPLPRSGALPVNPPRDEPTHELRTLVIELDGVLRQVPGRYHRTGRLTGRLITAAHFRGSCEIGGERPVPVRMALHRPRASTDRRLIVLDDLSTQWVMSFATCHDHRFYKITGFY</sequence>
<evidence type="ECO:0000256" key="1">
    <source>
        <dbReference type="SAM" id="MobiDB-lite"/>
    </source>
</evidence>
<gene>
    <name evidence="2" type="ORF">AB5J51_41870</name>
</gene>
<accession>A0AB39YHP2</accession>
<organism evidence="2">
    <name type="scientific">Streptomyces sp. R33</name>
    <dbReference type="NCBI Taxonomy" id="3238629"/>
    <lineage>
        <taxon>Bacteria</taxon>
        <taxon>Bacillati</taxon>
        <taxon>Actinomycetota</taxon>
        <taxon>Actinomycetes</taxon>
        <taxon>Kitasatosporales</taxon>
        <taxon>Streptomycetaceae</taxon>
        <taxon>Streptomyces</taxon>
    </lineage>
</organism>
<protein>
    <submittedName>
        <fullName evidence="2">Uncharacterized protein</fullName>
    </submittedName>
</protein>